<proteinExistence type="predicted"/>
<reference evidence="4" key="1">
    <citation type="submission" date="2021-07" db="EMBL/GenBank/DDBJ databases">
        <authorList>
            <person name="Catto M.A."/>
            <person name="Jacobson A."/>
            <person name="Kennedy G."/>
            <person name="Labadie P."/>
            <person name="Hunt B.G."/>
            <person name="Srinivasan R."/>
        </authorList>
    </citation>
    <scope>NUCLEOTIDE SEQUENCE</scope>
    <source>
        <strain evidence="4">PL_HMW_Pooled</strain>
        <tissue evidence="4">Head</tissue>
    </source>
</reference>
<feature type="domain" description="Transposable element P transposase-like RNase H" evidence="1">
    <location>
        <begin position="173"/>
        <end position="319"/>
    </location>
</feature>
<comment type="caution">
    <text evidence="4">The sequence shown here is derived from an EMBL/GenBank/DDBJ whole genome shotgun (WGS) entry which is preliminary data.</text>
</comment>
<dbReference type="InterPro" id="IPR048366">
    <property type="entry name" value="TNP-like_GBD"/>
</dbReference>
<protein>
    <submittedName>
        <fullName evidence="4">Transposable element P transposase</fullName>
    </submittedName>
</protein>
<feature type="domain" description="Transposable element P transposase-like GTP-binding insertion" evidence="2">
    <location>
        <begin position="355"/>
        <end position="446"/>
    </location>
</feature>
<sequence length="728" mass="83452">MWGTHTSPGTVLAYTRMNNTFDIDVKIILHNSLEPKIFVHDQLVPFALPILDKKGVETLLERLLTVKYKTQVQSLKKLVEKSRAKCAELPKKQREHLISTVPQEQQELLRNVFNCSKTSLKGRRYTIEWIYECFLMKIKSPTLYRKLRRENKLPLPSPRTLRRYIQKLRPQWGFQENTFSLLKEKAPLISVADRHGKIIKNNAGNSTGTLLLDEMALTERVNFEGDSLQVHGLVNLGKYTPEADKTKRGDHALVLMFQPFRGLWVQAIGAFLSAGAVRGPVLQKIVLEALILLENAGYYVDCVTTDAATWNRSMWNLFGLSKNVNSCEHPVDPTRRLYFASDFPHLMKRLWTRVVNNKVLEAVVRLEEGKGIRSAFPLTKDHLCPTTYQRMNVRMAMQFFSHTVGTAMEDYKLRGEKDLEDGQPTINFILRINKVVEAMNSKKPVEALRADEDSVHQKVLTDFLSYLKIMDDMAQSKARMIKENTYLGFVVTVRTALDLIKYLHENFNYQYFMTRRLNQDALEHFFGQLRYACGSSDHPDPKLFKEVYRLLTTYSLVKPPRGSNVTGGDLLGSLLKLKDIVGGVPFEEYEIINTDIQAFEREIDQHSLTYFGGYICRKARKMEPAASCPDCFKSLHAPPERESLQREQLVDLRHYGGLLKPSDVLFDLIMQVEEAVVKTTSGTQMHSMLLFDMLEQLSGLALQKIGCEQHQKPLTASVITFSQSLRRH</sequence>
<accession>A0AAE1HTB0</accession>
<gene>
    <name evidence="4" type="ORF">KUF71_002774</name>
</gene>
<dbReference type="InterPro" id="IPR048365">
    <property type="entry name" value="TNP-like_RNaseH_N"/>
</dbReference>
<dbReference type="AlphaFoldDB" id="A0AAE1HTB0"/>
<evidence type="ECO:0000259" key="1">
    <source>
        <dbReference type="Pfam" id="PF21787"/>
    </source>
</evidence>
<feature type="domain" description="Transposable element P transposase-like RNase H C-terminal" evidence="3">
    <location>
        <begin position="517"/>
        <end position="549"/>
    </location>
</feature>
<dbReference type="Pfam" id="PF21789">
    <property type="entry name" value="TNP-like_RNaseH_C"/>
    <property type="match status" value="1"/>
</dbReference>
<dbReference type="Pfam" id="PF21788">
    <property type="entry name" value="TNP-like_GBD"/>
    <property type="match status" value="1"/>
</dbReference>
<dbReference type="EMBL" id="JAHWGI010001277">
    <property type="protein sequence ID" value="KAK3927029.1"/>
    <property type="molecule type" value="Genomic_DNA"/>
</dbReference>
<dbReference type="Proteomes" id="UP001219518">
    <property type="component" value="Unassembled WGS sequence"/>
</dbReference>
<evidence type="ECO:0000259" key="2">
    <source>
        <dbReference type="Pfam" id="PF21788"/>
    </source>
</evidence>
<keyword evidence="5" id="KW-1185">Reference proteome</keyword>
<evidence type="ECO:0000313" key="4">
    <source>
        <dbReference type="EMBL" id="KAK3927029.1"/>
    </source>
</evidence>
<reference evidence="4" key="2">
    <citation type="journal article" date="2023" name="BMC Genomics">
        <title>Pest status, molecular evolution, and epigenetic factors derived from the genome assembly of Frankliniella fusca, a thysanopteran phytovirus vector.</title>
        <authorList>
            <person name="Catto M.A."/>
            <person name="Labadie P.E."/>
            <person name="Jacobson A.L."/>
            <person name="Kennedy G.G."/>
            <person name="Srinivasan R."/>
            <person name="Hunt B.G."/>
        </authorList>
    </citation>
    <scope>NUCLEOTIDE SEQUENCE</scope>
    <source>
        <strain evidence="4">PL_HMW_Pooled</strain>
    </source>
</reference>
<evidence type="ECO:0000259" key="3">
    <source>
        <dbReference type="Pfam" id="PF21789"/>
    </source>
</evidence>
<dbReference type="InterPro" id="IPR048367">
    <property type="entry name" value="TNP-like_RNaseH_C"/>
</dbReference>
<evidence type="ECO:0000313" key="5">
    <source>
        <dbReference type="Proteomes" id="UP001219518"/>
    </source>
</evidence>
<dbReference type="Pfam" id="PF21787">
    <property type="entry name" value="TNP-like_RNaseH_N"/>
    <property type="match status" value="1"/>
</dbReference>
<organism evidence="4 5">
    <name type="scientific">Frankliniella fusca</name>
    <dbReference type="NCBI Taxonomy" id="407009"/>
    <lineage>
        <taxon>Eukaryota</taxon>
        <taxon>Metazoa</taxon>
        <taxon>Ecdysozoa</taxon>
        <taxon>Arthropoda</taxon>
        <taxon>Hexapoda</taxon>
        <taxon>Insecta</taxon>
        <taxon>Pterygota</taxon>
        <taxon>Neoptera</taxon>
        <taxon>Paraneoptera</taxon>
        <taxon>Thysanoptera</taxon>
        <taxon>Terebrantia</taxon>
        <taxon>Thripoidea</taxon>
        <taxon>Thripidae</taxon>
        <taxon>Frankliniella</taxon>
    </lineage>
</organism>
<name>A0AAE1HTB0_9NEOP</name>